<dbReference type="GO" id="GO:0005634">
    <property type="term" value="C:nucleus"/>
    <property type="evidence" value="ECO:0007669"/>
    <property type="project" value="TreeGrafter"/>
</dbReference>
<dbReference type="InterPro" id="IPR003960">
    <property type="entry name" value="ATPase_AAA_CS"/>
</dbReference>
<accession>A0A4Z0A8W0</accession>
<proteinExistence type="inferred from homology"/>
<reference evidence="4 5" key="1">
    <citation type="submission" date="2019-02" db="EMBL/GenBank/DDBJ databases">
        <title>Genome sequencing of the rare red list fungi Hericium alpestre (H. flagellum).</title>
        <authorList>
            <person name="Buettner E."/>
            <person name="Kellner H."/>
        </authorList>
    </citation>
    <scope>NUCLEOTIDE SEQUENCE [LARGE SCALE GENOMIC DNA]</scope>
    <source>
        <strain evidence="4 5">DSM 108284</strain>
    </source>
</reference>
<keyword evidence="5" id="KW-1185">Reference proteome</keyword>
<feature type="region of interest" description="Disordered" evidence="2">
    <location>
        <begin position="427"/>
        <end position="464"/>
    </location>
</feature>
<protein>
    <recommendedName>
        <fullName evidence="3">AAA+ ATPase domain-containing protein</fullName>
    </recommendedName>
</protein>
<dbReference type="SMART" id="SM00382">
    <property type="entry name" value="AAA"/>
    <property type="match status" value="1"/>
</dbReference>
<comment type="caution">
    <text evidence="4">The sequence shown here is derived from an EMBL/GenBank/DDBJ whole genome shotgun (WGS) entry which is preliminary data.</text>
</comment>
<organism evidence="4 5">
    <name type="scientific">Hericium alpestre</name>
    <dbReference type="NCBI Taxonomy" id="135208"/>
    <lineage>
        <taxon>Eukaryota</taxon>
        <taxon>Fungi</taxon>
        <taxon>Dikarya</taxon>
        <taxon>Basidiomycota</taxon>
        <taxon>Agaricomycotina</taxon>
        <taxon>Agaricomycetes</taxon>
        <taxon>Russulales</taxon>
        <taxon>Hericiaceae</taxon>
        <taxon>Hericium</taxon>
    </lineage>
</organism>
<dbReference type="GO" id="GO:0003723">
    <property type="term" value="F:RNA binding"/>
    <property type="evidence" value="ECO:0007669"/>
    <property type="project" value="TreeGrafter"/>
</dbReference>
<gene>
    <name evidence="4" type="ORF">EWM64_g1990</name>
</gene>
<dbReference type="InterPro" id="IPR003959">
    <property type="entry name" value="ATPase_AAA_core"/>
</dbReference>
<dbReference type="GO" id="GO:0005524">
    <property type="term" value="F:ATP binding"/>
    <property type="evidence" value="ECO:0007669"/>
    <property type="project" value="UniProtKB-KW"/>
</dbReference>
<dbReference type="InterPro" id="IPR050168">
    <property type="entry name" value="AAA_ATPase_domain"/>
</dbReference>
<dbReference type="EMBL" id="SFCI01000150">
    <property type="protein sequence ID" value="TFY82028.1"/>
    <property type="molecule type" value="Genomic_DNA"/>
</dbReference>
<dbReference type="Pfam" id="PF00004">
    <property type="entry name" value="AAA"/>
    <property type="match status" value="1"/>
</dbReference>
<dbReference type="PANTHER" id="PTHR23077">
    <property type="entry name" value="AAA-FAMILY ATPASE"/>
    <property type="match status" value="1"/>
</dbReference>
<dbReference type="InterPro" id="IPR003593">
    <property type="entry name" value="AAA+_ATPase"/>
</dbReference>
<dbReference type="InterPro" id="IPR027417">
    <property type="entry name" value="P-loop_NTPase"/>
</dbReference>
<keyword evidence="1" id="KW-0547">Nucleotide-binding</keyword>
<dbReference type="GO" id="GO:1990275">
    <property type="term" value="F:preribosome binding"/>
    <property type="evidence" value="ECO:0007669"/>
    <property type="project" value="TreeGrafter"/>
</dbReference>
<dbReference type="PANTHER" id="PTHR23077:SF132">
    <property type="entry name" value="ATP-DEPENDENT ZN PROTEASE"/>
    <property type="match status" value="1"/>
</dbReference>
<dbReference type="SUPFAM" id="SSF52540">
    <property type="entry name" value="P-loop containing nucleoside triphosphate hydrolases"/>
    <property type="match status" value="1"/>
</dbReference>
<evidence type="ECO:0000313" key="4">
    <source>
        <dbReference type="EMBL" id="TFY82028.1"/>
    </source>
</evidence>
<dbReference type="PROSITE" id="PS00674">
    <property type="entry name" value="AAA"/>
    <property type="match status" value="1"/>
</dbReference>
<evidence type="ECO:0000259" key="3">
    <source>
        <dbReference type="SMART" id="SM00382"/>
    </source>
</evidence>
<dbReference type="CDD" id="cd19481">
    <property type="entry name" value="RecA-like_protease"/>
    <property type="match status" value="1"/>
</dbReference>
<evidence type="ECO:0000256" key="1">
    <source>
        <dbReference type="RuleBase" id="RU003651"/>
    </source>
</evidence>
<dbReference type="Proteomes" id="UP000298061">
    <property type="component" value="Unassembled WGS sequence"/>
</dbReference>
<evidence type="ECO:0000256" key="2">
    <source>
        <dbReference type="SAM" id="MobiDB-lite"/>
    </source>
</evidence>
<dbReference type="GO" id="GO:0042254">
    <property type="term" value="P:ribosome biogenesis"/>
    <property type="evidence" value="ECO:0007669"/>
    <property type="project" value="TreeGrafter"/>
</dbReference>
<dbReference type="Gene3D" id="3.40.50.300">
    <property type="entry name" value="P-loop containing nucleotide triphosphate hydrolases"/>
    <property type="match status" value="1"/>
</dbReference>
<keyword evidence="1" id="KW-0067">ATP-binding</keyword>
<evidence type="ECO:0000313" key="5">
    <source>
        <dbReference type="Proteomes" id="UP000298061"/>
    </source>
</evidence>
<feature type="compositionally biased region" description="Basic and acidic residues" evidence="2">
    <location>
        <begin position="427"/>
        <end position="437"/>
    </location>
</feature>
<comment type="similarity">
    <text evidence="1">Belongs to the AAA ATPase family.</text>
</comment>
<dbReference type="OrthoDB" id="2115716at2759"/>
<name>A0A4Z0A8W0_9AGAM</name>
<sequence>MPNFSHVLSDSLGATTPNEAVNILRGLYALHETSQHVPLVVNDEDAFPLSAYLHSVNVTPTVHASTATAETYTLYPYDGRKQIVYPDVIAGKTTFTVDGTTFTAYKATWMRDSMESWFYDLVFDGPDASAGIALANAVYKYGGTLREEIWVYQSASWKADKQLYKAVHAARWDDVVLDDKFKEGLRRDTRGFFESKDVYEQLEITWKRGILLLGPPGNGKTESIKALLRETDYPALYVKSFTTPYGPEYGVRSIFAHARKHAPCILVLEDLDAMVTPKVRSFFLNELDGLAANSGILTIATTNHPERIDDAILNRPSRFDVKYTYELPSRDLRVAFARKWVAKMVGKPAGEATQGIKFQMAEKDIAEKVADLTEGFSFAFLKELFVSFLLSVAHTRSVQAASTPYEDLLFAQVSALSAQIIKIANPDEKKEEEKVEEGAADEPNSCWSPPDPVAKSSAHSGANF</sequence>
<dbReference type="STRING" id="135208.A0A4Z0A8W0"/>
<feature type="domain" description="AAA+ ATPase" evidence="3">
    <location>
        <begin position="206"/>
        <end position="327"/>
    </location>
</feature>
<dbReference type="GO" id="GO:0016887">
    <property type="term" value="F:ATP hydrolysis activity"/>
    <property type="evidence" value="ECO:0007669"/>
    <property type="project" value="InterPro"/>
</dbReference>
<dbReference type="AlphaFoldDB" id="A0A4Z0A8W0"/>